<dbReference type="Proteomes" id="UP000699462">
    <property type="component" value="Unassembled WGS sequence"/>
</dbReference>
<sequence length="396" mass="44223">MNEIGRLYRVPSQKNIQDECESSAVVGAGFDGQKTSSSDHHSWLHSANHANSPIWHRVFSPTTLETITATLCRRRDCIDMNWDTDEEEEEEEEEEKEDENKTNAFMGCGELPTTLFYGDLRQDIHLAARSDCTENTISNRWNRHQATQTAFPALADLIDEQFPETIPHVCLPTSNTNRGCPVFVPMSSTSLAHNTWPLSPPPVSHPEDITSTTTSANYASVNRDCFDFLPHSSPQSTSVNDKQSVFSLRTTSCDDTVSSTGPPISTNTTPITLTVDELKASTDLESPVISPLLTFGQHDLFDSHLHRETQSSVFSMPLSTKLTVMNRPLFCGLTVPPIMEEEEEVSVDYDQSLLTNSMQQNTLDRSSPNAVRPVLMTPVEPIEEDYPLLRPDYTVK</sequence>
<dbReference type="AlphaFoldDB" id="A0A8T0DKK3"/>
<dbReference type="OrthoDB" id="6264899at2759"/>
<keyword evidence="2" id="KW-1185">Reference proteome</keyword>
<comment type="caution">
    <text evidence="1">The sequence shown here is derived from an EMBL/GenBank/DDBJ whole genome shotgun (WGS) entry which is preliminary data.</text>
</comment>
<evidence type="ECO:0000313" key="1">
    <source>
        <dbReference type="EMBL" id="KAF8567886.1"/>
    </source>
</evidence>
<organism evidence="1 2">
    <name type="scientific">Paragonimus westermani</name>
    <dbReference type="NCBI Taxonomy" id="34504"/>
    <lineage>
        <taxon>Eukaryota</taxon>
        <taxon>Metazoa</taxon>
        <taxon>Spiralia</taxon>
        <taxon>Lophotrochozoa</taxon>
        <taxon>Platyhelminthes</taxon>
        <taxon>Trematoda</taxon>
        <taxon>Digenea</taxon>
        <taxon>Plagiorchiida</taxon>
        <taxon>Troglotremata</taxon>
        <taxon>Troglotrematidae</taxon>
        <taxon>Paragonimus</taxon>
    </lineage>
</organism>
<protein>
    <submittedName>
        <fullName evidence="1">Uncharacterized protein</fullName>
    </submittedName>
</protein>
<dbReference type="EMBL" id="JTDF01003332">
    <property type="protein sequence ID" value="KAF8567886.1"/>
    <property type="molecule type" value="Genomic_DNA"/>
</dbReference>
<name>A0A8T0DKK3_9TREM</name>
<proteinExistence type="predicted"/>
<gene>
    <name evidence="1" type="ORF">P879_07112</name>
</gene>
<evidence type="ECO:0000313" key="2">
    <source>
        <dbReference type="Proteomes" id="UP000699462"/>
    </source>
</evidence>
<accession>A0A8T0DKK3</accession>
<reference evidence="1 2" key="1">
    <citation type="submission" date="2019-07" db="EMBL/GenBank/DDBJ databases">
        <title>Annotation for the trematode Paragonimus westermani.</title>
        <authorList>
            <person name="Choi Y.-J."/>
        </authorList>
    </citation>
    <scope>NUCLEOTIDE SEQUENCE [LARGE SCALE GENOMIC DNA]</scope>
    <source>
        <strain evidence="1">180907_Pwestermani</strain>
    </source>
</reference>